<evidence type="ECO:0000313" key="1">
    <source>
        <dbReference type="EMBL" id="PUV24215.1"/>
    </source>
</evidence>
<evidence type="ECO:0000313" key="2">
    <source>
        <dbReference type="Proteomes" id="UP000250831"/>
    </source>
</evidence>
<accession>A0A363NTR4</accession>
<protein>
    <recommendedName>
        <fullName evidence="3">Transposase</fullName>
    </recommendedName>
</protein>
<comment type="caution">
    <text evidence="1">The sequence shown here is derived from an EMBL/GenBank/DDBJ whole genome shotgun (WGS) entry which is preliminary data.</text>
</comment>
<name>A0A363NTR4_9SPHI</name>
<dbReference type="OrthoDB" id="1495855at2"/>
<organism evidence="1 2">
    <name type="scientific">Sphingobacterium athyrii</name>
    <dbReference type="NCBI Taxonomy" id="2152717"/>
    <lineage>
        <taxon>Bacteria</taxon>
        <taxon>Pseudomonadati</taxon>
        <taxon>Bacteroidota</taxon>
        <taxon>Sphingobacteriia</taxon>
        <taxon>Sphingobacteriales</taxon>
        <taxon>Sphingobacteriaceae</taxon>
        <taxon>Sphingobacterium</taxon>
    </lineage>
</organism>
<proteinExistence type="predicted"/>
<evidence type="ECO:0008006" key="3">
    <source>
        <dbReference type="Google" id="ProtNLM"/>
    </source>
</evidence>
<dbReference type="EMBL" id="QCXX01000003">
    <property type="protein sequence ID" value="PUV24215.1"/>
    <property type="molecule type" value="Genomic_DNA"/>
</dbReference>
<sequence length="88" mass="10259">MKNRASNEHQISKVLKDYNSGKSGLELFDKYGVYGATVYELKDKYKDVATDILAVLVNLNEENNRLKTMYTELCLQHRNLKELLKENF</sequence>
<keyword evidence="2" id="KW-1185">Reference proteome</keyword>
<dbReference type="Proteomes" id="UP000250831">
    <property type="component" value="Unassembled WGS sequence"/>
</dbReference>
<dbReference type="RefSeq" id="WP_108634143.1">
    <property type="nucleotide sequence ID" value="NZ_QCXX01000003.1"/>
</dbReference>
<dbReference type="AlphaFoldDB" id="A0A363NTR4"/>
<reference evidence="1 2" key="1">
    <citation type="submission" date="2018-04" db="EMBL/GenBank/DDBJ databases">
        <title>Sphingobacterium sp. M46 Genome.</title>
        <authorList>
            <person name="Cheng J."/>
            <person name="Li Y."/>
        </authorList>
    </citation>
    <scope>NUCLEOTIDE SEQUENCE [LARGE SCALE GENOMIC DNA]</scope>
    <source>
        <strain evidence="1 2">M46</strain>
    </source>
</reference>
<gene>
    <name evidence="1" type="ORF">DCO56_12715</name>
</gene>